<dbReference type="InterPro" id="IPR020349">
    <property type="entry name" value="Uncharacterised_14.7kDa"/>
</dbReference>
<name>A0A0P1F7F6_9RHOB</name>
<evidence type="ECO:0000313" key="2">
    <source>
        <dbReference type="EMBL" id="CUH63952.1"/>
    </source>
</evidence>
<dbReference type="EMBL" id="CYSB01000009">
    <property type="protein sequence ID" value="CUH63952.1"/>
    <property type="molecule type" value="Genomic_DNA"/>
</dbReference>
<protein>
    <recommendedName>
        <fullName evidence="6">DUF5333 domain-containing protein</fullName>
    </recommendedName>
</protein>
<accession>A0A0P1F7F6</accession>
<proteinExistence type="predicted"/>
<gene>
    <name evidence="2" type="ORF">TL5118_00693</name>
    <name evidence="3" type="ORF">TL5120_02561</name>
</gene>
<keyword evidence="1" id="KW-0732">Signal</keyword>
<dbReference type="RefSeq" id="WP_058243939.1">
    <property type="nucleotide sequence ID" value="NZ_CYSB01000009.1"/>
</dbReference>
<evidence type="ECO:0000256" key="1">
    <source>
        <dbReference type="SAM" id="SignalP"/>
    </source>
</evidence>
<evidence type="ECO:0008006" key="6">
    <source>
        <dbReference type="Google" id="ProtNLM"/>
    </source>
</evidence>
<dbReference type="Proteomes" id="UP000051887">
    <property type="component" value="Unassembled WGS sequence"/>
</dbReference>
<evidence type="ECO:0000313" key="3">
    <source>
        <dbReference type="EMBL" id="CUH72764.1"/>
    </source>
</evidence>
<feature type="signal peptide" evidence="1">
    <location>
        <begin position="1"/>
        <end position="23"/>
    </location>
</feature>
<sequence>MRMMMTAAALSLVLSAAASHATAKPPLRDVAEIDNNMLWVALAIEISDKCDEIDARTFKGLTFLNSLRNRAKALGYSNAEIKAYVDSDTEEARIRSIGEAYVKSKGLNPTQSADLCSLGHAEIAASSQIGVLLKAK</sequence>
<organism evidence="3 5">
    <name type="scientific">Thalassovita autumnalis</name>
    <dbReference type="NCBI Taxonomy" id="2072972"/>
    <lineage>
        <taxon>Bacteria</taxon>
        <taxon>Pseudomonadati</taxon>
        <taxon>Pseudomonadota</taxon>
        <taxon>Alphaproteobacteria</taxon>
        <taxon>Rhodobacterales</taxon>
        <taxon>Roseobacteraceae</taxon>
        <taxon>Thalassovita</taxon>
    </lineage>
</organism>
<evidence type="ECO:0000313" key="4">
    <source>
        <dbReference type="Proteomes" id="UP000051086"/>
    </source>
</evidence>
<dbReference type="Pfam" id="PF17267">
    <property type="entry name" value="DUF5333"/>
    <property type="match status" value="1"/>
</dbReference>
<dbReference type="Proteomes" id="UP000051086">
    <property type="component" value="Unassembled WGS sequence"/>
</dbReference>
<reference evidence="2 4" key="1">
    <citation type="submission" date="2015-09" db="EMBL/GenBank/DDBJ databases">
        <authorList>
            <person name="Rodrigo-Torres L."/>
            <person name="Arahal D.R."/>
        </authorList>
    </citation>
    <scope>NUCLEOTIDE SEQUENCE [LARGE SCALE GENOMIC DNA]</scope>
    <source>
        <strain evidence="2 4">CECT 5118</strain>
    </source>
</reference>
<dbReference type="OrthoDB" id="7658992at2"/>
<reference evidence="3 5" key="2">
    <citation type="submission" date="2015-09" db="EMBL/GenBank/DDBJ databases">
        <authorList>
            <consortium name="Swine Surveillance"/>
        </authorList>
    </citation>
    <scope>NUCLEOTIDE SEQUENCE [LARGE SCALE GENOMIC DNA]</scope>
    <source>
        <strain evidence="3 5">5120</strain>
    </source>
</reference>
<dbReference type="AlphaFoldDB" id="A0A0P1F7F6"/>
<feature type="chain" id="PRO_5009792361" description="DUF5333 domain-containing protein" evidence="1">
    <location>
        <begin position="24"/>
        <end position="136"/>
    </location>
</feature>
<keyword evidence="4" id="KW-1185">Reference proteome</keyword>
<evidence type="ECO:0000313" key="5">
    <source>
        <dbReference type="Proteomes" id="UP000051887"/>
    </source>
</evidence>
<dbReference type="EMBL" id="CYSC01000034">
    <property type="protein sequence ID" value="CUH72764.1"/>
    <property type="molecule type" value="Genomic_DNA"/>
</dbReference>